<evidence type="ECO:0000256" key="3">
    <source>
        <dbReference type="ARBA" id="ARBA00008737"/>
    </source>
</evidence>
<dbReference type="GO" id="GO:0004425">
    <property type="term" value="F:indole-3-glycerol-phosphate synthase activity"/>
    <property type="evidence" value="ECO:0007669"/>
    <property type="project" value="UniProtKB-UniRule"/>
</dbReference>
<proteinExistence type="inferred from homology"/>
<dbReference type="EMBL" id="PNHK01000001">
    <property type="protein sequence ID" value="PMD06413.1"/>
    <property type="molecule type" value="Genomic_DNA"/>
</dbReference>
<dbReference type="SUPFAM" id="SSF51366">
    <property type="entry name" value="Ribulose-phoshate binding barrel"/>
    <property type="match status" value="1"/>
</dbReference>
<evidence type="ECO:0000256" key="9">
    <source>
        <dbReference type="HAMAP-Rule" id="MF_00134"/>
    </source>
</evidence>
<accession>A0A2N6VQX5</accession>
<dbReference type="NCBIfam" id="NF001369">
    <property type="entry name" value="PRK00278.1-1"/>
    <property type="match status" value="1"/>
</dbReference>
<evidence type="ECO:0000313" key="11">
    <source>
        <dbReference type="EMBL" id="PMD06413.1"/>
    </source>
</evidence>
<dbReference type="Gene3D" id="3.20.20.70">
    <property type="entry name" value="Aldolase class I"/>
    <property type="match status" value="1"/>
</dbReference>
<evidence type="ECO:0000256" key="2">
    <source>
        <dbReference type="ARBA" id="ARBA00004696"/>
    </source>
</evidence>
<dbReference type="PANTHER" id="PTHR22854:SF2">
    <property type="entry name" value="INDOLE-3-GLYCEROL-PHOSPHATE SYNTHASE"/>
    <property type="match status" value="1"/>
</dbReference>
<keyword evidence="7 9" id="KW-0057">Aromatic amino acid biosynthesis</keyword>
<dbReference type="OrthoDB" id="9804217at2"/>
<comment type="pathway">
    <text evidence="2 9">Amino-acid biosynthesis; L-tryptophan biosynthesis; L-tryptophan from chorismate: step 4/5.</text>
</comment>
<evidence type="ECO:0000256" key="4">
    <source>
        <dbReference type="ARBA" id="ARBA00022605"/>
    </source>
</evidence>
<protein>
    <recommendedName>
        <fullName evidence="9">Indole-3-glycerol phosphate synthase</fullName>
        <shortName evidence="9">IGPS</shortName>
        <ecNumber evidence="9">4.1.1.48</ecNumber>
    </recommendedName>
</protein>
<comment type="catalytic activity">
    <reaction evidence="1 9">
        <text>1-(2-carboxyphenylamino)-1-deoxy-D-ribulose 5-phosphate + H(+) = (1S,2R)-1-C-(indol-3-yl)glycerol 3-phosphate + CO2 + H2O</text>
        <dbReference type="Rhea" id="RHEA:23476"/>
        <dbReference type="ChEBI" id="CHEBI:15377"/>
        <dbReference type="ChEBI" id="CHEBI:15378"/>
        <dbReference type="ChEBI" id="CHEBI:16526"/>
        <dbReference type="ChEBI" id="CHEBI:58613"/>
        <dbReference type="ChEBI" id="CHEBI:58866"/>
        <dbReference type="EC" id="4.1.1.48"/>
    </reaction>
</comment>
<reference evidence="11 12" key="1">
    <citation type="submission" date="2017-09" db="EMBL/GenBank/DDBJ databases">
        <title>Bacterial strain isolated from the female urinary microbiota.</title>
        <authorList>
            <person name="Thomas-White K."/>
            <person name="Kumar N."/>
            <person name="Forster S."/>
            <person name="Putonti C."/>
            <person name="Lawley T."/>
            <person name="Wolfe A.J."/>
        </authorList>
    </citation>
    <scope>NUCLEOTIDE SEQUENCE [LARGE SCALE GENOMIC DNA]</scope>
    <source>
        <strain evidence="11 12">UMB1301</strain>
    </source>
</reference>
<dbReference type="PROSITE" id="PS00614">
    <property type="entry name" value="IGPS"/>
    <property type="match status" value="1"/>
</dbReference>
<dbReference type="Proteomes" id="UP000235598">
    <property type="component" value="Unassembled WGS sequence"/>
</dbReference>
<evidence type="ECO:0000259" key="10">
    <source>
        <dbReference type="Pfam" id="PF00218"/>
    </source>
</evidence>
<dbReference type="Pfam" id="PF00218">
    <property type="entry name" value="IGPS"/>
    <property type="match status" value="1"/>
</dbReference>
<gene>
    <name evidence="9" type="primary">trpC</name>
    <name evidence="11" type="ORF">CJ199_03355</name>
</gene>
<organism evidence="11 12">
    <name type="scientific">Brevibacterium paucivorans</name>
    <dbReference type="NCBI Taxonomy" id="170994"/>
    <lineage>
        <taxon>Bacteria</taxon>
        <taxon>Bacillati</taxon>
        <taxon>Actinomycetota</taxon>
        <taxon>Actinomycetes</taxon>
        <taxon>Micrococcales</taxon>
        <taxon>Brevibacteriaceae</taxon>
        <taxon>Brevibacterium</taxon>
    </lineage>
</organism>
<dbReference type="AlphaFoldDB" id="A0A2N6VQX5"/>
<dbReference type="CDD" id="cd00331">
    <property type="entry name" value="IGPS"/>
    <property type="match status" value="1"/>
</dbReference>
<evidence type="ECO:0000256" key="6">
    <source>
        <dbReference type="ARBA" id="ARBA00022822"/>
    </source>
</evidence>
<dbReference type="InterPro" id="IPR011060">
    <property type="entry name" value="RibuloseP-bd_barrel"/>
</dbReference>
<dbReference type="UniPathway" id="UPA00035">
    <property type="reaction ID" value="UER00043"/>
</dbReference>
<keyword evidence="8 9" id="KW-0456">Lyase</keyword>
<name>A0A2N6VQX5_9MICO</name>
<evidence type="ECO:0000313" key="12">
    <source>
        <dbReference type="Proteomes" id="UP000235598"/>
    </source>
</evidence>
<feature type="domain" description="Indole-3-glycerol phosphate synthase" evidence="10">
    <location>
        <begin position="4"/>
        <end position="251"/>
    </location>
</feature>
<dbReference type="FunFam" id="3.20.20.70:FF:000024">
    <property type="entry name" value="Indole-3-glycerol phosphate synthase"/>
    <property type="match status" value="1"/>
</dbReference>
<evidence type="ECO:0000256" key="7">
    <source>
        <dbReference type="ARBA" id="ARBA00023141"/>
    </source>
</evidence>
<dbReference type="HAMAP" id="MF_00134_B">
    <property type="entry name" value="IGPS_B"/>
    <property type="match status" value="1"/>
</dbReference>
<evidence type="ECO:0000256" key="8">
    <source>
        <dbReference type="ARBA" id="ARBA00023239"/>
    </source>
</evidence>
<comment type="similarity">
    <text evidence="3 9">Belongs to the TrpC family.</text>
</comment>
<comment type="caution">
    <text evidence="11">The sequence shown here is derived from an EMBL/GenBank/DDBJ whole genome shotgun (WGS) entry which is preliminary data.</text>
</comment>
<keyword evidence="6 9" id="KW-0822">Tryptophan biosynthesis</keyword>
<dbReference type="InterPro" id="IPR045186">
    <property type="entry name" value="Indole-3-glycerol_P_synth"/>
</dbReference>
<dbReference type="InterPro" id="IPR001468">
    <property type="entry name" value="Indole-3-GlycerolPSynthase_CS"/>
</dbReference>
<evidence type="ECO:0000256" key="1">
    <source>
        <dbReference type="ARBA" id="ARBA00001633"/>
    </source>
</evidence>
<dbReference type="GO" id="GO:0004640">
    <property type="term" value="F:phosphoribosylanthranilate isomerase activity"/>
    <property type="evidence" value="ECO:0007669"/>
    <property type="project" value="TreeGrafter"/>
</dbReference>
<dbReference type="InterPro" id="IPR013785">
    <property type="entry name" value="Aldolase_TIM"/>
</dbReference>
<keyword evidence="5 9" id="KW-0210">Decarboxylase</keyword>
<dbReference type="InterPro" id="IPR013798">
    <property type="entry name" value="Indole-3-glycerol_P_synth_dom"/>
</dbReference>
<dbReference type="RefSeq" id="WP_102238058.1">
    <property type="nucleotide sequence ID" value="NZ_PNHK01000001.1"/>
</dbReference>
<sequence>MSVLNSIIDGVRADLAEREARISLSECKKRAQDASPALPFLPVEEFGLICEVKRSSPSKGHLADISNPAELAAQYAAGGALAISVLTEQRRFNGSLDDLDAVRAAVNIPILRKDFTVTEYQIYEARAHGADLVLLMASALDDTQLKDFYALSNDLGMTALVETHTPEEMERVRALDAGLIGVNARNLKDLSVDTARVAPIMSQAPQGATLVAESGVESVDDIRTYAAAGAHVVLCGEALVKAGDPRASVEEFTRAGRQ</sequence>
<dbReference type="PANTHER" id="PTHR22854">
    <property type="entry name" value="TRYPTOPHAN BIOSYNTHESIS PROTEIN"/>
    <property type="match status" value="1"/>
</dbReference>
<dbReference type="EC" id="4.1.1.48" evidence="9"/>
<keyword evidence="4 9" id="KW-0028">Amino-acid biosynthesis</keyword>
<dbReference type="GO" id="GO:0000162">
    <property type="term" value="P:L-tryptophan biosynthetic process"/>
    <property type="evidence" value="ECO:0007669"/>
    <property type="project" value="UniProtKB-UniRule"/>
</dbReference>
<evidence type="ECO:0000256" key="5">
    <source>
        <dbReference type="ARBA" id="ARBA00022793"/>
    </source>
</evidence>